<dbReference type="InParanoid" id="G5BK24"/>
<accession>G5BK24</accession>
<evidence type="ECO:0000313" key="2">
    <source>
        <dbReference type="Proteomes" id="UP000006813"/>
    </source>
</evidence>
<organism evidence="1 2">
    <name type="scientific">Heterocephalus glaber</name>
    <name type="common">Naked mole rat</name>
    <dbReference type="NCBI Taxonomy" id="10181"/>
    <lineage>
        <taxon>Eukaryota</taxon>
        <taxon>Metazoa</taxon>
        <taxon>Chordata</taxon>
        <taxon>Craniata</taxon>
        <taxon>Vertebrata</taxon>
        <taxon>Euteleostomi</taxon>
        <taxon>Mammalia</taxon>
        <taxon>Eutheria</taxon>
        <taxon>Euarchontoglires</taxon>
        <taxon>Glires</taxon>
        <taxon>Rodentia</taxon>
        <taxon>Hystricomorpha</taxon>
        <taxon>Bathyergidae</taxon>
        <taxon>Heterocephalus</taxon>
    </lineage>
</organism>
<name>G5BK24_HETGA</name>
<sequence length="99" mass="10829">MRSTERRRSLCELEQLYTKGKKGDPAAVCPLNCARGTNGSRLPCCLHRRPRALLPVASPSSLPFGTARFRRGRRSLAARTGAGVHARILAPHLALGQRK</sequence>
<reference evidence="1 2" key="1">
    <citation type="journal article" date="2011" name="Nature">
        <title>Genome sequencing reveals insights into physiology and longevity of the naked mole rat.</title>
        <authorList>
            <person name="Kim E.B."/>
            <person name="Fang X."/>
            <person name="Fushan A.A."/>
            <person name="Huang Z."/>
            <person name="Lobanov A.V."/>
            <person name="Han L."/>
            <person name="Marino S.M."/>
            <person name="Sun X."/>
            <person name="Turanov A.A."/>
            <person name="Yang P."/>
            <person name="Yim S.H."/>
            <person name="Zhao X."/>
            <person name="Kasaikina M.V."/>
            <person name="Stoletzki N."/>
            <person name="Peng C."/>
            <person name="Polak P."/>
            <person name="Xiong Z."/>
            <person name="Kiezun A."/>
            <person name="Zhu Y."/>
            <person name="Chen Y."/>
            <person name="Kryukov G.V."/>
            <person name="Zhang Q."/>
            <person name="Peshkin L."/>
            <person name="Yang L."/>
            <person name="Bronson R.T."/>
            <person name="Buffenstein R."/>
            <person name="Wang B."/>
            <person name="Han C."/>
            <person name="Li Q."/>
            <person name="Chen L."/>
            <person name="Zhao W."/>
            <person name="Sunyaev S.R."/>
            <person name="Park T.J."/>
            <person name="Zhang G."/>
            <person name="Wang J."/>
            <person name="Gladyshev V.N."/>
        </authorList>
    </citation>
    <scope>NUCLEOTIDE SEQUENCE [LARGE SCALE GENOMIC DNA]</scope>
</reference>
<proteinExistence type="predicted"/>
<dbReference type="Proteomes" id="UP000006813">
    <property type="component" value="Unassembled WGS sequence"/>
</dbReference>
<evidence type="ECO:0000313" key="1">
    <source>
        <dbReference type="EMBL" id="EHB09635.1"/>
    </source>
</evidence>
<protein>
    <submittedName>
        <fullName evidence="1">Uncharacterized protein</fullName>
    </submittedName>
</protein>
<dbReference type="AlphaFoldDB" id="G5BK24"/>
<dbReference type="EMBL" id="JH170678">
    <property type="protein sequence ID" value="EHB09635.1"/>
    <property type="molecule type" value="Genomic_DNA"/>
</dbReference>
<gene>
    <name evidence="1" type="ORF">GW7_09864</name>
</gene>